<protein>
    <submittedName>
        <fullName evidence="2">Uncharacterized protein</fullName>
    </submittedName>
</protein>
<comment type="caution">
    <text evidence="2">The sequence shown here is derived from an EMBL/GenBank/DDBJ whole genome shotgun (WGS) entry which is preliminary data.</text>
</comment>
<sequence length="303" mass="32778">MVSVGLNDGLHRGRSTVPAHTLTVDGYTQAQLGTLRDSGHTSGNAAQDQDDPQTDPPHSPLSSPRVSPRRPQTGYGTPRIGPVCERSMAAPLGYCLPKRPSTSGQTSSGRSARSRDPPPIILPGVPRPIALFEEAEALIGGQGEQRAPESAVHWDPLGERLPAEAGEQTAEAVAKPAIEGPLKVVVSQGSDEPARIMRFDHGIQERLNEHRAEMLVFEHLDGARFCEELYGHFLLPNGKLAHFYHEKAGQITTHLAPLAPPPMPDVCFEGGPAAERAPWHQQQQTAEPLCFRLMVGFLPQQPL</sequence>
<organism evidence="2 3">
    <name type="scientific">[Myrmecia] bisecta</name>
    <dbReference type="NCBI Taxonomy" id="41462"/>
    <lineage>
        <taxon>Eukaryota</taxon>
        <taxon>Viridiplantae</taxon>
        <taxon>Chlorophyta</taxon>
        <taxon>core chlorophytes</taxon>
        <taxon>Trebouxiophyceae</taxon>
        <taxon>Trebouxiales</taxon>
        <taxon>Trebouxiaceae</taxon>
        <taxon>Myrmecia</taxon>
    </lineage>
</organism>
<proteinExistence type="predicted"/>
<accession>A0AAW1QQE0</accession>
<feature type="compositionally biased region" description="Low complexity" evidence="1">
    <location>
        <begin position="60"/>
        <end position="71"/>
    </location>
</feature>
<evidence type="ECO:0000256" key="1">
    <source>
        <dbReference type="SAM" id="MobiDB-lite"/>
    </source>
</evidence>
<dbReference type="EMBL" id="JALJOR010000002">
    <property type="protein sequence ID" value="KAK9823734.1"/>
    <property type="molecule type" value="Genomic_DNA"/>
</dbReference>
<gene>
    <name evidence="2" type="ORF">WJX72_004995</name>
</gene>
<keyword evidence="3" id="KW-1185">Reference proteome</keyword>
<name>A0AAW1QQE0_9CHLO</name>
<reference evidence="2 3" key="1">
    <citation type="journal article" date="2024" name="Nat. Commun.">
        <title>Phylogenomics reveals the evolutionary origins of lichenization in chlorophyte algae.</title>
        <authorList>
            <person name="Puginier C."/>
            <person name="Libourel C."/>
            <person name="Otte J."/>
            <person name="Skaloud P."/>
            <person name="Haon M."/>
            <person name="Grisel S."/>
            <person name="Petersen M."/>
            <person name="Berrin J.G."/>
            <person name="Delaux P.M."/>
            <person name="Dal Grande F."/>
            <person name="Keller J."/>
        </authorList>
    </citation>
    <scope>NUCLEOTIDE SEQUENCE [LARGE SCALE GENOMIC DNA]</scope>
    <source>
        <strain evidence="2 3">SAG 2043</strain>
    </source>
</reference>
<evidence type="ECO:0000313" key="3">
    <source>
        <dbReference type="Proteomes" id="UP001489004"/>
    </source>
</evidence>
<dbReference type="Proteomes" id="UP001489004">
    <property type="component" value="Unassembled WGS sequence"/>
</dbReference>
<feature type="region of interest" description="Disordered" evidence="1">
    <location>
        <begin position="34"/>
        <end position="125"/>
    </location>
</feature>
<evidence type="ECO:0000313" key="2">
    <source>
        <dbReference type="EMBL" id="KAK9823734.1"/>
    </source>
</evidence>
<dbReference type="AlphaFoldDB" id="A0AAW1QQE0"/>
<feature type="compositionally biased region" description="Polar residues" evidence="1">
    <location>
        <begin position="100"/>
        <end position="111"/>
    </location>
</feature>